<sequence length="196" mass="22175">MLAEGMSEKFTRHLGREKVRRRQRLSKARAHKLAAQDQQQKGTPVTGSENDAYDTAEETTTPEVSTSQKSKMETSKSQMRIETAKSQTRIETSKGQMKSDRATASTASYSQMRTVPKTGQELDFAMITPMAIGRWYAQACSFVNRQLVLGAQGNRVDEFYIVAFNQYIFMGSQRLIQMGIKRKAPSDDRVQADKYQ</sequence>
<protein>
    <submittedName>
        <fullName evidence="3">Uncharacterized protein</fullName>
    </submittedName>
</protein>
<dbReference type="WBParaSite" id="nRc.2.0.1.t03184-RA">
    <property type="protein sequence ID" value="nRc.2.0.1.t03184-RA"/>
    <property type="gene ID" value="nRc.2.0.1.g03184"/>
</dbReference>
<evidence type="ECO:0000313" key="3">
    <source>
        <dbReference type="WBParaSite" id="nRc.2.0.1.t03184-RA"/>
    </source>
</evidence>
<proteinExistence type="predicted"/>
<organism evidence="2 3">
    <name type="scientific">Romanomermis culicivorax</name>
    <name type="common">Nematode worm</name>
    <dbReference type="NCBI Taxonomy" id="13658"/>
    <lineage>
        <taxon>Eukaryota</taxon>
        <taxon>Metazoa</taxon>
        <taxon>Ecdysozoa</taxon>
        <taxon>Nematoda</taxon>
        <taxon>Enoplea</taxon>
        <taxon>Dorylaimia</taxon>
        <taxon>Mermithida</taxon>
        <taxon>Mermithoidea</taxon>
        <taxon>Mermithidae</taxon>
        <taxon>Romanomermis</taxon>
    </lineage>
</organism>
<feature type="compositionally biased region" description="Polar residues" evidence="1">
    <location>
        <begin position="58"/>
        <end position="111"/>
    </location>
</feature>
<feature type="compositionally biased region" description="Basic and acidic residues" evidence="1">
    <location>
        <begin position="1"/>
        <end position="17"/>
    </location>
</feature>
<feature type="compositionally biased region" description="Basic residues" evidence="1">
    <location>
        <begin position="18"/>
        <end position="32"/>
    </location>
</feature>
<dbReference type="Proteomes" id="UP000887565">
    <property type="component" value="Unplaced"/>
</dbReference>
<feature type="region of interest" description="Disordered" evidence="1">
    <location>
        <begin position="1"/>
        <end position="111"/>
    </location>
</feature>
<name>A0A915HNA7_ROMCU</name>
<evidence type="ECO:0000256" key="1">
    <source>
        <dbReference type="SAM" id="MobiDB-lite"/>
    </source>
</evidence>
<keyword evidence="2" id="KW-1185">Reference proteome</keyword>
<reference evidence="3" key="1">
    <citation type="submission" date="2022-11" db="UniProtKB">
        <authorList>
            <consortium name="WormBaseParasite"/>
        </authorList>
    </citation>
    <scope>IDENTIFICATION</scope>
</reference>
<feature type="compositionally biased region" description="Polar residues" evidence="1">
    <location>
        <begin position="36"/>
        <end position="49"/>
    </location>
</feature>
<evidence type="ECO:0000313" key="2">
    <source>
        <dbReference type="Proteomes" id="UP000887565"/>
    </source>
</evidence>
<dbReference type="AlphaFoldDB" id="A0A915HNA7"/>
<accession>A0A915HNA7</accession>